<keyword evidence="2" id="KW-1185">Reference proteome</keyword>
<dbReference type="RefSeq" id="WP_404799711.1">
    <property type="nucleotide sequence ID" value="NZ_JACSQD010000001.1"/>
</dbReference>
<dbReference type="Pfam" id="PF08310">
    <property type="entry name" value="LGFP"/>
    <property type="match status" value="2"/>
</dbReference>
<dbReference type="InterPro" id="IPR013207">
    <property type="entry name" value="LGFP"/>
</dbReference>
<organism evidence="1 2">
    <name type="scientific">Arthrobacter gallicola</name>
    <dbReference type="NCBI Taxonomy" id="2762225"/>
    <lineage>
        <taxon>Bacteria</taxon>
        <taxon>Bacillati</taxon>
        <taxon>Actinomycetota</taxon>
        <taxon>Actinomycetes</taxon>
        <taxon>Micrococcales</taxon>
        <taxon>Micrococcaceae</taxon>
        <taxon>Arthrobacter</taxon>
    </lineage>
</organism>
<evidence type="ECO:0000313" key="2">
    <source>
        <dbReference type="Proteomes" id="UP000609874"/>
    </source>
</evidence>
<feature type="non-terminal residue" evidence="1">
    <location>
        <position position="1"/>
    </location>
</feature>
<gene>
    <name evidence="1" type="ORF">H9639_03630</name>
</gene>
<dbReference type="Proteomes" id="UP000609874">
    <property type="component" value="Unassembled WGS sequence"/>
</dbReference>
<protein>
    <recommendedName>
        <fullName evidence="3">LGFP repeat-containing protein</fullName>
    </recommendedName>
</protein>
<evidence type="ECO:0008006" key="3">
    <source>
        <dbReference type="Google" id="ProtNLM"/>
    </source>
</evidence>
<comment type="caution">
    <text evidence="1">The sequence shown here is derived from an EMBL/GenBank/DDBJ whole genome shotgun (WGS) entry which is preliminary data.</text>
</comment>
<reference evidence="1 2" key="1">
    <citation type="submission" date="2020-08" db="EMBL/GenBank/DDBJ databases">
        <title>A Genomic Blueprint of the Chicken Gut Microbiome.</title>
        <authorList>
            <person name="Gilroy R."/>
            <person name="Ravi A."/>
            <person name="Getino M."/>
            <person name="Pursley I."/>
            <person name="Horton D.L."/>
            <person name="Alikhan N.-F."/>
            <person name="Baker D."/>
            <person name="Gharbi K."/>
            <person name="Hall N."/>
            <person name="Watson M."/>
            <person name="Adriaenssens E.M."/>
            <person name="Foster-Nyarko E."/>
            <person name="Jarju S."/>
            <person name="Secka A."/>
            <person name="Antonio M."/>
            <person name="Oren A."/>
            <person name="Chaudhuri R."/>
            <person name="La Ragione R.M."/>
            <person name="Hildebrand F."/>
            <person name="Pallen M.J."/>
        </authorList>
    </citation>
    <scope>NUCLEOTIDE SEQUENCE [LARGE SCALE GENOMIC DNA]</scope>
    <source>
        <strain evidence="1 2">Sa2CUA1</strain>
    </source>
</reference>
<evidence type="ECO:0000313" key="1">
    <source>
        <dbReference type="EMBL" id="MBD7994383.1"/>
    </source>
</evidence>
<sequence>STGAQVSLKGPIRTAYQKQGFESGALGYPTSGEVAIPGGGKYQDYQGGAILWTKTTGAQVSLKGPIRTAYQKQGFESGRLGYPTSGEYKSGGFTVQDYQGGRISLSSSGKIAISYK</sequence>
<name>A0ABR8UPE1_9MICC</name>
<proteinExistence type="predicted"/>
<accession>A0ABR8UPE1</accession>
<dbReference type="EMBL" id="JACSQD010000001">
    <property type="protein sequence ID" value="MBD7994383.1"/>
    <property type="molecule type" value="Genomic_DNA"/>
</dbReference>